<dbReference type="GO" id="GO:0003755">
    <property type="term" value="F:peptidyl-prolyl cis-trans isomerase activity"/>
    <property type="evidence" value="ECO:0007669"/>
    <property type="project" value="UniProtKB-UniRule"/>
</dbReference>
<dbReference type="InterPro" id="IPR046357">
    <property type="entry name" value="PPIase_dom_sf"/>
</dbReference>
<evidence type="ECO:0000256" key="10">
    <source>
        <dbReference type="RuleBase" id="RU003915"/>
    </source>
</evidence>
<dbReference type="RefSeq" id="WP_145025713.1">
    <property type="nucleotide sequence ID" value="NZ_VLLN01000038.1"/>
</dbReference>
<dbReference type="Gene3D" id="3.10.50.40">
    <property type="match status" value="1"/>
</dbReference>
<gene>
    <name evidence="12" type="ORF">JN12_03790</name>
</gene>
<evidence type="ECO:0000256" key="1">
    <source>
        <dbReference type="ARBA" id="ARBA00000971"/>
    </source>
</evidence>
<evidence type="ECO:0000256" key="5">
    <source>
        <dbReference type="ARBA" id="ARBA00023110"/>
    </source>
</evidence>
<sequence>MAQAKSGDTVKVHYTGRLEDGTVFDSSECSDDNCGCETGPLEFKLGEGQVIPGFERAVEGMSIGETKTVNIPVADAYGDRQDELVAQVPRSDLPPGMNPEVGQQLEVTQEDGSSFPVLVIDVAEDNITLDANHPLAGKDLTFDLKLVAIG</sequence>
<dbReference type="AlphaFoldDB" id="A0A562V714"/>
<proteinExistence type="inferred from homology"/>
<dbReference type="PANTHER" id="PTHR47861:SF3">
    <property type="entry name" value="FKBP-TYPE PEPTIDYL-PROLYL CIS-TRANS ISOMERASE SLYD"/>
    <property type="match status" value="1"/>
</dbReference>
<name>A0A562V714_9BACT</name>
<evidence type="ECO:0000256" key="4">
    <source>
        <dbReference type="ARBA" id="ARBA00022490"/>
    </source>
</evidence>
<dbReference type="PANTHER" id="PTHR47861">
    <property type="entry name" value="FKBP-TYPE PEPTIDYL-PROLYL CIS-TRANS ISOMERASE SLYD"/>
    <property type="match status" value="1"/>
</dbReference>
<evidence type="ECO:0000256" key="7">
    <source>
        <dbReference type="ARBA" id="ARBA00023235"/>
    </source>
</evidence>
<accession>A0A562V714</accession>
<protein>
    <recommendedName>
        <fullName evidence="10">Peptidyl-prolyl cis-trans isomerase</fullName>
        <ecNumber evidence="10">5.2.1.8</ecNumber>
    </recommendedName>
</protein>
<comment type="function">
    <text evidence="8">Also involved in hydrogenase metallocenter assembly, probably by participating in the nickel insertion step. This function in hydrogenase biosynthesis requires chaperone activity and the presence of the metal-binding domain, but not PPIase activity.</text>
</comment>
<dbReference type="EC" id="5.2.1.8" evidence="10"/>
<organism evidence="12 13">
    <name type="scientific">Geobacter argillaceus</name>
    <dbReference type="NCBI Taxonomy" id="345631"/>
    <lineage>
        <taxon>Bacteria</taxon>
        <taxon>Pseudomonadati</taxon>
        <taxon>Thermodesulfobacteriota</taxon>
        <taxon>Desulfuromonadia</taxon>
        <taxon>Geobacterales</taxon>
        <taxon>Geobacteraceae</taxon>
        <taxon>Geobacter</taxon>
    </lineage>
</organism>
<feature type="domain" description="PPIase FKBP-type" evidence="11">
    <location>
        <begin position="7"/>
        <end position="95"/>
    </location>
</feature>
<evidence type="ECO:0000256" key="2">
    <source>
        <dbReference type="ARBA" id="ARBA00004496"/>
    </source>
</evidence>
<dbReference type="Pfam" id="PF00254">
    <property type="entry name" value="FKBP_C"/>
    <property type="match status" value="1"/>
</dbReference>
<evidence type="ECO:0000256" key="9">
    <source>
        <dbReference type="PROSITE-ProRule" id="PRU00277"/>
    </source>
</evidence>
<dbReference type="OrthoDB" id="9808891at2"/>
<comment type="subcellular location">
    <subcellularLocation>
        <location evidence="2">Cytoplasm</location>
    </subcellularLocation>
</comment>
<evidence type="ECO:0000256" key="8">
    <source>
        <dbReference type="ARBA" id="ARBA00037071"/>
    </source>
</evidence>
<keyword evidence="7 9" id="KW-0413">Isomerase</keyword>
<dbReference type="Proteomes" id="UP000319449">
    <property type="component" value="Unassembled WGS sequence"/>
</dbReference>
<evidence type="ECO:0000259" key="11">
    <source>
        <dbReference type="PROSITE" id="PS50059"/>
    </source>
</evidence>
<comment type="caution">
    <text evidence="12">The sequence shown here is derived from an EMBL/GenBank/DDBJ whole genome shotgun (WGS) entry which is preliminary data.</text>
</comment>
<evidence type="ECO:0000313" key="12">
    <source>
        <dbReference type="EMBL" id="TWJ13538.1"/>
    </source>
</evidence>
<reference evidence="12 13" key="1">
    <citation type="submission" date="2019-07" db="EMBL/GenBank/DDBJ databases">
        <title>Genomic Encyclopedia of Archaeal and Bacterial Type Strains, Phase II (KMG-II): from individual species to whole genera.</title>
        <authorList>
            <person name="Goeker M."/>
        </authorList>
    </citation>
    <scope>NUCLEOTIDE SEQUENCE [LARGE SCALE GENOMIC DNA]</scope>
    <source>
        <strain evidence="12 13">ATCC BAA-1139</strain>
    </source>
</reference>
<comment type="catalytic activity">
    <reaction evidence="1 9 10">
        <text>[protein]-peptidylproline (omega=180) = [protein]-peptidylproline (omega=0)</text>
        <dbReference type="Rhea" id="RHEA:16237"/>
        <dbReference type="Rhea" id="RHEA-COMP:10747"/>
        <dbReference type="Rhea" id="RHEA-COMP:10748"/>
        <dbReference type="ChEBI" id="CHEBI:83833"/>
        <dbReference type="ChEBI" id="CHEBI:83834"/>
        <dbReference type="EC" id="5.2.1.8"/>
    </reaction>
</comment>
<evidence type="ECO:0000313" key="13">
    <source>
        <dbReference type="Proteomes" id="UP000319449"/>
    </source>
</evidence>
<comment type="similarity">
    <text evidence="3 10">Belongs to the FKBP-type PPIase family.</text>
</comment>
<keyword evidence="13" id="KW-1185">Reference proteome</keyword>
<evidence type="ECO:0000256" key="6">
    <source>
        <dbReference type="ARBA" id="ARBA00023186"/>
    </source>
</evidence>
<dbReference type="SUPFAM" id="SSF54534">
    <property type="entry name" value="FKBP-like"/>
    <property type="match status" value="1"/>
</dbReference>
<dbReference type="GO" id="GO:0005737">
    <property type="term" value="C:cytoplasm"/>
    <property type="evidence" value="ECO:0007669"/>
    <property type="project" value="UniProtKB-SubCell"/>
</dbReference>
<dbReference type="InterPro" id="IPR001179">
    <property type="entry name" value="PPIase_FKBP_dom"/>
</dbReference>
<dbReference type="GO" id="GO:0042026">
    <property type="term" value="P:protein refolding"/>
    <property type="evidence" value="ECO:0007669"/>
    <property type="project" value="UniProtKB-ARBA"/>
</dbReference>
<keyword evidence="5 9" id="KW-0697">Rotamase</keyword>
<dbReference type="EMBL" id="VLLN01000038">
    <property type="protein sequence ID" value="TWJ13538.1"/>
    <property type="molecule type" value="Genomic_DNA"/>
</dbReference>
<dbReference type="PROSITE" id="PS50059">
    <property type="entry name" value="FKBP_PPIASE"/>
    <property type="match status" value="1"/>
</dbReference>
<keyword evidence="4" id="KW-0963">Cytoplasm</keyword>
<keyword evidence="6" id="KW-0143">Chaperone</keyword>
<evidence type="ECO:0000256" key="3">
    <source>
        <dbReference type="ARBA" id="ARBA00006577"/>
    </source>
</evidence>